<feature type="domain" description="AMP-binding enzyme C-terminal" evidence="23">
    <location>
        <begin position="501"/>
        <end position="576"/>
    </location>
</feature>
<evidence type="ECO:0000256" key="20">
    <source>
        <dbReference type="ARBA" id="ARBA00068795"/>
    </source>
</evidence>
<keyword evidence="10" id="KW-1133">Transmembrane helix</keyword>
<dbReference type="NCBIfam" id="NF006134">
    <property type="entry name" value="PRK08279.1"/>
    <property type="match status" value="1"/>
</dbReference>
<reference evidence="25" key="3">
    <citation type="submission" date="2015-06" db="UniProtKB">
        <authorList>
            <consortium name="EnsemblMetazoa"/>
        </authorList>
    </citation>
    <scope>IDENTIFICATION</scope>
</reference>
<evidence type="ECO:0000256" key="15">
    <source>
        <dbReference type="ARBA" id="ARBA00036527"/>
    </source>
</evidence>
<dbReference type="GO" id="GO:0005324">
    <property type="term" value="F:long-chain fatty acid transmembrane transporter activity"/>
    <property type="evidence" value="ECO:0007669"/>
    <property type="project" value="TreeGrafter"/>
</dbReference>
<keyword evidence="8" id="KW-0443">Lipid metabolism</keyword>
<evidence type="ECO:0000256" key="1">
    <source>
        <dbReference type="ARBA" id="ARBA00004651"/>
    </source>
</evidence>
<evidence type="ECO:0000256" key="4">
    <source>
        <dbReference type="ARBA" id="ARBA00022475"/>
    </source>
</evidence>
<evidence type="ECO:0000256" key="5">
    <source>
        <dbReference type="ARBA" id="ARBA00022598"/>
    </source>
</evidence>
<evidence type="ECO:0000256" key="13">
    <source>
        <dbReference type="ARBA" id="ARBA00023140"/>
    </source>
</evidence>
<evidence type="ECO:0000256" key="2">
    <source>
        <dbReference type="ARBA" id="ARBA00006432"/>
    </source>
</evidence>
<sequence>MLGTVALSAVGGISLLTLALRYFFPWLKYDWRTVWVLGRIGIRMKLFVRANRFMVDIFEEKAKATPKKTFMIFQDNIYTYEYMNEQMNKVARAGLELGMKKDDIVAMLMENEPAFVWTFYGLLKIGVQPAFLNFNLRAKSLLHCFSVSESNMLIVGQNELIHAVQNIQSELNQKGVTIFLQGTSSAECPQGFKSFSDLADRSPSDNVSKSYRKLVGPRDPICYIFTSGTTGLPKAATVSQDKALKASLLMMGIDLKSSDVIYTPLPLYHSAAGLIALGNTVVAGATLVLRKKFSATHFWEDCRVNNVTVIQYIGELCRYLIARPESPSDSQHIVRAAMGNGLRLDVWKEFQRRFKIPRICEFYAATEGNAGFINVHNKMGSVGRMSPAMRRLYPCKFVRYDVAQDDVVRDLNGLCIEVKSGEPGLMVVQIKKDFEFDGYKGNKELSEKKYIRDVSCKGDVYFNSGDLLTQDEDYNVYFTDRIGDTFRWKGENVSTIEVSNVMADPDWIEDANIYGVSIPEQDGRAGMAAITLKSGQEVTPDLLKDLFVHAQELLPSYAIPRFLRFQQELEVTSTFKVRKVELVKEGFDIHSIHDPLYVLDFTKKTYSPLDSDAYNKVLNGTTRL</sequence>
<reference evidence="24 26" key="2">
    <citation type="journal article" date="2013" name="Nature">
        <title>Insights into bilaterian evolution from three spiralian genomes.</title>
        <authorList>
            <person name="Simakov O."/>
            <person name="Marletaz F."/>
            <person name="Cho S.J."/>
            <person name="Edsinger-Gonzales E."/>
            <person name="Havlak P."/>
            <person name="Hellsten U."/>
            <person name="Kuo D.H."/>
            <person name="Larsson T."/>
            <person name="Lv J."/>
            <person name="Arendt D."/>
            <person name="Savage R."/>
            <person name="Osoegawa K."/>
            <person name="de Jong P."/>
            <person name="Grimwood J."/>
            <person name="Chapman J.A."/>
            <person name="Shapiro H."/>
            <person name="Aerts A."/>
            <person name="Otillar R.P."/>
            <person name="Terry A.Y."/>
            <person name="Boore J.L."/>
            <person name="Grigoriev I.V."/>
            <person name="Lindberg D.R."/>
            <person name="Seaver E.C."/>
            <person name="Weisblat D.A."/>
            <person name="Putnam N.H."/>
            <person name="Rokhsar D.S."/>
        </authorList>
    </citation>
    <scope>NUCLEOTIDE SEQUENCE</scope>
    <source>
        <strain evidence="24 26">I ESC-2004</strain>
    </source>
</reference>
<dbReference type="AlphaFoldDB" id="R7UPZ4"/>
<dbReference type="Gene3D" id="3.30.300.30">
    <property type="match status" value="1"/>
</dbReference>
<dbReference type="GO" id="GO:0005789">
    <property type="term" value="C:endoplasmic reticulum membrane"/>
    <property type="evidence" value="ECO:0007669"/>
    <property type="project" value="TreeGrafter"/>
</dbReference>
<dbReference type="GO" id="GO:0004467">
    <property type="term" value="F:long-chain fatty acid-CoA ligase activity"/>
    <property type="evidence" value="ECO:0007669"/>
    <property type="project" value="UniProtKB-EC"/>
</dbReference>
<dbReference type="GO" id="GO:0005524">
    <property type="term" value="F:ATP binding"/>
    <property type="evidence" value="ECO:0007669"/>
    <property type="project" value="UniProtKB-KW"/>
</dbReference>
<comment type="catalytic activity">
    <reaction evidence="18">
        <text>tetracosanoate + ATP + CoA = tetracosanoyl-CoA + AMP + diphosphate</text>
        <dbReference type="Rhea" id="RHEA:33639"/>
        <dbReference type="ChEBI" id="CHEBI:30616"/>
        <dbReference type="ChEBI" id="CHEBI:31014"/>
        <dbReference type="ChEBI" id="CHEBI:33019"/>
        <dbReference type="ChEBI" id="CHEBI:57287"/>
        <dbReference type="ChEBI" id="CHEBI:65052"/>
        <dbReference type="ChEBI" id="CHEBI:456215"/>
    </reaction>
    <physiologicalReaction direction="left-to-right" evidence="18">
        <dbReference type="Rhea" id="RHEA:33640"/>
    </physiologicalReaction>
</comment>
<dbReference type="PANTHER" id="PTHR43107:SF22">
    <property type="entry name" value="VERY LONG-CHAIN ACYL-COA SYNTHETASE"/>
    <property type="match status" value="1"/>
</dbReference>
<evidence type="ECO:0000256" key="3">
    <source>
        <dbReference type="ARBA" id="ARBA00022448"/>
    </source>
</evidence>
<evidence type="ECO:0000256" key="10">
    <source>
        <dbReference type="ARBA" id="ARBA00022989"/>
    </source>
</evidence>
<dbReference type="PANTHER" id="PTHR43107">
    <property type="entry name" value="LONG-CHAIN FATTY ACID TRANSPORT PROTEIN"/>
    <property type="match status" value="1"/>
</dbReference>
<evidence type="ECO:0000259" key="22">
    <source>
        <dbReference type="Pfam" id="PF00501"/>
    </source>
</evidence>
<evidence type="ECO:0000256" key="19">
    <source>
        <dbReference type="ARBA" id="ARBA00060276"/>
    </source>
</evidence>
<comment type="catalytic activity">
    <reaction evidence="15">
        <text>a very long-chain fatty acid + ATP + CoA = a very long-chain fatty acyl-CoA + AMP + diphosphate</text>
        <dbReference type="Rhea" id="RHEA:54536"/>
        <dbReference type="ChEBI" id="CHEBI:30616"/>
        <dbReference type="ChEBI" id="CHEBI:33019"/>
        <dbReference type="ChEBI" id="CHEBI:57287"/>
        <dbReference type="ChEBI" id="CHEBI:58950"/>
        <dbReference type="ChEBI" id="CHEBI:138261"/>
        <dbReference type="ChEBI" id="CHEBI:456215"/>
    </reaction>
    <physiologicalReaction direction="left-to-right" evidence="15">
        <dbReference type="Rhea" id="RHEA:54537"/>
    </physiologicalReaction>
</comment>
<evidence type="ECO:0000259" key="23">
    <source>
        <dbReference type="Pfam" id="PF13193"/>
    </source>
</evidence>
<keyword evidence="6" id="KW-0812">Transmembrane</keyword>
<evidence type="ECO:0000313" key="25">
    <source>
        <dbReference type="EnsemblMetazoa" id="CapteP134465"/>
    </source>
</evidence>
<dbReference type="EnsemblMetazoa" id="CapteT134465">
    <property type="protein sequence ID" value="CapteP134465"/>
    <property type="gene ID" value="CapteG134465"/>
</dbReference>
<keyword evidence="3" id="KW-0813">Transport</keyword>
<name>R7UPZ4_CAPTE</name>
<accession>R7UPZ4</accession>
<dbReference type="FunFam" id="3.40.50.12780:FF:000019">
    <property type="entry name" value="Long-chain fatty acid transporter"/>
    <property type="match status" value="1"/>
</dbReference>
<dbReference type="EMBL" id="KB298957">
    <property type="protein sequence ID" value="ELU08559.1"/>
    <property type="molecule type" value="Genomic_DNA"/>
</dbReference>
<keyword evidence="8" id="KW-0276">Fatty acid metabolism</keyword>
<evidence type="ECO:0000256" key="18">
    <source>
        <dbReference type="ARBA" id="ARBA00048666"/>
    </source>
</evidence>
<evidence type="ECO:0000256" key="9">
    <source>
        <dbReference type="ARBA" id="ARBA00022840"/>
    </source>
</evidence>
<keyword evidence="7" id="KW-0547">Nucleotide-binding</keyword>
<dbReference type="InterPro" id="IPR020845">
    <property type="entry name" value="AMP-binding_CS"/>
</dbReference>
<comment type="similarity">
    <text evidence="2">Belongs to the ATP-dependent AMP-binding enzyme family.</text>
</comment>
<dbReference type="OrthoDB" id="288590at2759"/>
<protein>
    <recommendedName>
        <fullName evidence="20">Very long-chain fatty acid transport protein</fullName>
        <ecNumber evidence="14">6.2.1.3</ecNumber>
    </recommendedName>
    <alternativeName>
        <fullName evidence="16">Long-chain-fatty-acid--CoA ligase</fullName>
    </alternativeName>
    <alternativeName>
        <fullName evidence="21">Very-long-chain acyl-CoA synthetase</fullName>
    </alternativeName>
</protein>
<evidence type="ECO:0000256" key="17">
    <source>
        <dbReference type="ARBA" id="ARBA00046271"/>
    </source>
</evidence>
<keyword evidence="12" id="KW-0472">Membrane</keyword>
<evidence type="ECO:0000313" key="26">
    <source>
        <dbReference type="Proteomes" id="UP000014760"/>
    </source>
</evidence>
<dbReference type="InterPro" id="IPR025110">
    <property type="entry name" value="AMP-bd_C"/>
</dbReference>
<dbReference type="Pfam" id="PF00501">
    <property type="entry name" value="AMP-binding"/>
    <property type="match status" value="1"/>
</dbReference>
<evidence type="ECO:0000256" key="12">
    <source>
        <dbReference type="ARBA" id="ARBA00023136"/>
    </source>
</evidence>
<dbReference type="GO" id="GO:0005778">
    <property type="term" value="C:peroxisomal membrane"/>
    <property type="evidence" value="ECO:0007669"/>
    <property type="project" value="UniProtKB-SubCell"/>
</dbReference>
<keyword evidence="11" id="KW-0445">Lipid transport</keyword>
<dbReference type="PROSITE" id="PS00455">
    <property type="entry name" value="AMP_BINDING"/>
    <property type="match status" value="1"/>
</dbReference>
<comment type="function">
    <text evidence="19">Acyl-CoA synthetase required for both the import of long chain fatty acids (LCFAs) (C14-C18) and the activation very long chain fatty acids (VLCFAs) (C20-C26) by esterification of the fatty acids into metabolically active CoA-thioesters for subsequent degradation or incorporation into phospholipids. The transport and fatty acyl-CoA synthetase activities are genetically separable and are thus independent activities. Esterifies VLCFAs in the peroxisome matrix. The VLCFAs are actively transported into peroxisomes by a PXA1-PXA2 heterodimeric transporter in the peroxisomal membrane.</text>
</comment>
<dbReference type="FunFam" id="3.30.300.30:FF:000002">
    <property type="entry name" value="Long-chain fatty acid transport protein 1"/>
    <property type="match status" value="1"/>
</dbReference>
<proteinExistence type="inferred from homology"/>
<keyword evidence="13" id="KW-0576">Peroxisome</keyword>
<dbReference type="InterPro" id="IPR045851">
    <property type="entry name" value="AMP-bd_C_sf"/>
</dbReference>
<evidence type="ECO:0000256" key="16">
    <source>
        <dbReference type="ARBA" id="ARBA00041297"/>
    </source>
</evidence>
<dbReference type="Pfam" id="PF13193">
    <property type="entry name" value="AMP-binding_C"/>
    <property type="match status" value="1"/>
</dbReference>
<evidence type="ECO:0000256" key="6">
    <source>
        <dbReference type="ARBA" id="ARBA00022692"/>
    </source>
</evidence>
<dbReference type="SUPFAM" id="SSF56801">
    <property type="entry name" value="Acetyl-CoA synthetase-like"/>
    <property type="match status" value="1"/>
</dbReference>
<dbReference type="InterPro" id="IPR042099">
    <property type="entry name" value="ANL_N_sf"/>
</dbReference>
<dbReference type="STRING" id="283909.R7UPZ4"/>
<dbReference type="InterPro" id="IPR000873">
    <property type="entry name" value="AMP-dep_synth/lig_dom"/>
</dbReference>
<dbReference type="EMBL" id="AMQN01006681">
    <property type="status" value="NOT_ANNOTATED_CDS"/>
    <property type="molecule type" value="Genomic_DNA"/>
</dbReference>
<evidence type="ECO:0000256" key="11">
    <source>
        <dbReference type="ARBA" id="ARBA00023055"/>
    </source>
</evidence>
<dbReference type="Gene3D" id="3.40.50.12780">
    <property type="entry name" value="N-terminal domain of ligase-like"/>
    <property type="match status" value="1"/>
</dbReference>
<evidence type="ECO:0000313" key="24">
    <source>
        <dbReference type="EMBL" id="ELU08559.1"/>
    </source>
</evidence>
<keyword evidence="5" id="KW-0436">Ligase</keyword>
<evidence type="ECO:0000256" key="14">
    <source>
        <dbReference type="ARBA" id="ARBA00026121"/>
    </source>
</evidence>
<dbReference type="HOGENOM" id="CLU_000022_46_2_1"/>
<evidence type="ECO:0000256" key="7">
    <source>
        <dbReference type="ARBA" id="ARBA00022741"/>
    </source>
</evidence>
<dbReference type="GO" id="GO:0044539">
    <property type="term" value="P:long-chain fatty acid import into cell"/>
    <property type="evidence" value="ECO:0007669"/>
    <property type="project" value="TreeGrafter"/>
</dbReference>
<dbReference type="EC" id="6.2.1.3" evidence="14"/>
<evidence type="ECO:0000256" key="21">
    <source>
        <dbReference type="ARBA" id="ARBA00078285"/>
    </source>
</evidence>
<gene>
    <name evidence="24" type="ORF">CAPTEDRAFT_134465</name>
</gene>
<feature type="domain" description="AMP-dependent synthetase/ligase" evidence="22">
    <location>
        <begin position="58"/>
        <end position="388"/>
    </location>
</feature>
<keyword evidence="9" id="KW-0067">ATP-binding</keyword>
<dbReference type="GO" id="GO:0005886">
    <property type="term" value="C:plasma membrane"/>
    <property type="evidence" value="ECO:0007669"/>
    <property type="project" value="UniProtKB-SubCell"/>
</dbReference>
<evidence type="ECO:0000256" key="8">
    <source>
        <dbReference type="ARBA" id="ARBA00022832"/>
    </source>
</evidence>
<keyword evidence="4" id="KW-1003">Cell membrane</keyword>
<keyword evidence="26" id="KW-1185">Reference proteome</keyword>
<comment type="subcellular location">
    <subcellularLocation>
        <location evidence="1">Cell membrane</location>
        <topology evidence="1">Multi-pass membrane protein</topology>
    </subcellularLocation>
    <subcellularLocation>
        <location evidence="17">Peroxisome membrane</location>
    </subcellularLocation>
</comment>
<reference evidence="26" key="1">
    <citation type="submission" date="2012-12" db="EMBL/GenBank/DDBJ databases">
        <authorList>
            <person name="Hellsten U."/>
            <person name="Grimwood J."/>
            <person name="Chapman J.A."/>
            <person name="Shapiro H."/>
            <person name="Aerts A."/>
            <person name="Otillar R.P."/>
            <person name="Terry A.Y."/>
            <person name="Boore J.L."/>
            <person name="Simakov O."/>
            <person name="Marletaz F."/>
            <person name="Cho S.-J."/>
            <person name="Edsinger-Gonzales E."/>
            <person name="Havlak P."/>
            <person name="Kuo D.-H."/>
            <person name="Larsson T."/>
            <person name="Lv J."/>
            <person name="Arendt D."/>
            <person name="Savage R."/>
            <person name="Osoegawa K."/>
            <person name="de Jong P."/>
            <person name="Lindberg D.R."/>
            <person name="Seaver E.C."/>
            <person name="Weisblat D.A."/>
            <person name="Putnam N.H."/>
            <person name="Grigoriev I.V."/>
            <person name="Rokhsar D.S."/>
        </authorList>
    </citation>
    <scope>NUCLEOTIDE SEQUENCE</scope>
    <source>
        <strain evidence="26">I ESC-2004</strain>
    </source>
</reference>
<dbReference type="Proteomes" id="UP000014760">
    <property type="component" value="Unassembled WGS sequence"/>
</dbReference>
<organism evidence="24">
    <name type="scientific">Capitella teleta</name>
    <name type="common">Polychaete worm</name>
    <dbReference type="NCBI Taxonomy" id="283909"/>
    <lineage>
        <taxon>Eukaryota</taxon>
        <taxon>Metazoa</taxon>
        <taxon>Spiralia</taxon>
        <taxon>Lophotrochozoa</taxon>
        <taxon>Annelida</taxon>
        <taxon>Polychaeta</taxon>
        <taxon>Sedentaria</taxon>
        <taxon>Scolecida</taxon>
        <taxon>Capitellidae</taxon>
        <taxon>Capitella</taxon>
    </lineage>
</organism>
<dbReference type="OMA" id="IIHELYA"/>